<dbReference type="Proteomes" id="UP000018211">
    <property type="component" value="Unassembled WGS sequence"/>
</dbReference>
<gene>
    <name evidence="11" type="ORF">VIBNISOn1_30255</name>
</gene>
<dbReference type="InterPro" id="IPR003593">
    <property type="entry name" value="AAA+_ATPase"/>
</dbReference>
<dbReference type="InterPro" id="IPR017871">
    <property type="entry name" value="ABC_transporter-like_CS"/>
</dbReference>
<dbReference type="Gene3D" id="3.40.50.300">
    <property type="entry name" value="P-loop containing nucleotide triphosphate hydrolases"/>
    <property type="match status" value="2"/>
</dbReference>
<accession>A0AAV2VSC5</accession>
<dbReference type="GO" id="GO:0005524">
    <property type="term" value="F:ATP binding"/>
    <property type="evidence" value="ECO:0007669"/>
    <property type="project" value="UniProtKB-KW"/>
</dbReference>
<keyword evidence="2" id="KW-1003">Cell membrane</keyword>
<evidence type="ECO:0000256" key="1">
    <source>
        <dbReference type="ARBA" id="ARBA00022448"/>
    </source>
</evidence>
<feature type="region of interest" description="Disordered" evidence="9">
    <location>
        <begin position="1"/>
        <end position="20"/>
    </location>
</feature>
<dbReference type="CDD" id="cd03215">
    <property type="entry name" value="ABC_Carb_Monos_II"/>
    <property type="match status" value="1"/>
</dbReference>
<dbReference type="InterPro" id="IPR050107">
    <property type="entry name" value="ABC_carbohydrate_import_ATPase"/>
</dbReference>
<evidence type="ECO:0000256" key="2">
    <source>
        <dbReference type="ARBA" id="ARBA00022475"/>
    </source>
</evidence>
<name>A0AAV2VSC5_9VIBR</name>
<evidence type="ECO:0000256" key="9">
    <source>
        <dbReference type="SAM" id="MobiDB-lite"/>
    </source>
</evidence>
<dbReference type="PANTHER" id="PTHR43790">
    <property type="entry name" value="CARBOHYDRATE TRANSPORT ATP-BINDING PROTEIN MG119-RELATED"/>
    <property type="match status" value="1"/>
</dbReference>
<dbReference type="PANTHER" id="PTHR43790:SF1">
    <property type="entry name" value="XYLOSE IMPORT ATP-BINDING PROTEIN XYLG"/>
    <property type="match status" value="1"/>
</dbReference>
<evidence type="ECO:0000256" key="7">
    <source>
        <dbReference type="ARBA" id="ARBA00022967"/>
    </source>
</evidence>
<dbReference type="RefSeq" id="WP_022612325.1">
    <property type="nucleotide sequence ID" value="NZ_LK391965.1"/>
</dbReference>
<keyword evidence="4" id="KW-0677">Repeat</keyword>
<dbReference type="PROSITE" id="PS50893">
    <property type="entry name" value="ABC_TRANSPORTER_2"/>
    <property type="match status" value="2"/>
</dbReference>
<evidence type="ECO:0000256" key="6">
    <source>
        <dbReference type="ARBA" id="ARBA00022840"/>
    </source>
</evidence>
<keyword evidence="8" id="KW-0472">Membrane</keyword>
<dbReference type="GO" id="GO:0016887">
    <property type="term" value="F:ATP hydrolysis activity"/>
    <property type="evidence" value="ECO:0007669"/>
    <property type="project" value="InterPro"/>
</dbReference>
<keyword evidence="1" id="KW-0813">Transport</keyword>
<dbReference type="CDD" id="cd03216">
    <property type="entry name" value="ABC_Carb_Monos_I"/>
    <property type="match status" value="1"/>
</dbReference>
<dbReference type="InterPro" id="IPR027417">
    <property type="entry name" value="P-loop_NTPase"/>
</dbReference>
<evidence type="ECO:0000256" key="3">
    <source>
        <dbReference type="ARBA" id="ARBA00022597"/>
    </source>
</evidence>
<evidence type="ECO:0000256" key="5">
    <source>
        <dbReference type="ARBA" id="ARBA00022741"/>
    </source>
</evidence>
<reference evidence="11 12" key="1">
    <citation type="journal article" date="2013" name="ISME J.">
        <title>Comparative genomics of pathogenic lineages of Vibrio nigripulchritudo identifies virulence-associated traits.</title>
        <authorList>
            <person name="Goudenege D."/>
            <person name="Labreuche Y."/>
            <person name="Krin E."/>
            <person name="Ansquer D."/>
            <person name="Mangenot S."/>
            <person name="Calteau A."/>
            <person name="Medigue C."/>
            <person name="Mazel D."/>
            <person name="Polz M.F."/>
            <person name="Le Roux F."/>
        </authorList>
    </citation>
    <scope>NUCLEOTIDE SEQUENCE [LARGE SCALE GENOMIC DNA]</scope>
    <source>
        <strain evidence="11 12">SOn1</strain>
    </source>
</reference>
<protein>
    <submittedName>
        <fullName evidence="11">Sugar ABC transporter ATP-binding protein</fullName>
    </submittedName>
</protein>
<dbReference type="PROSITE" id="PS00211">
    <property type="entry name" value="ABC_TRANSPORTER_1"/>
    <property type="match status" value="1"/>
</dbReference>
<dbReference type="SMART" id="SM00382">
    <property type="entry name" value="AAA"/>
    <property type="match status" value="2"/>
</dbReference>
<dbReference type="InterPro" id="IPR003439">
    <property type="entry name" value="ABC_transporter-like_ATP-bd"/>
</dbReference>
<evidence type="ECO:0000256" key="8">
    <source>
        <dbReference type="ARBA" id="ARBA00023136"/>
    </source>
</evidence>
<keyword evidence="5" id="KW-0547">Nucleotide-binding</keyword>
<comment type="caution">
    <text evidence="11">The sequence shown here is derived from an EMBL/GenBank/DDBJ whole genome shotgun (WGS) entry which is preliminary data.</text>
</comment>
<evidence type="ECO:0000259" key="10">
    <source>
        <dbReference type="PROSITE" id="PS50893"/>
    </source>
</evidence>
<keyword evidence="7" id="KW-1278">Translocase</keyword>
<feature type="domain" description="ABC transporter" evidence="10">
    <location>
        <begin position="272"/>
        <end position="517"/>
    </location>
</feature>
<evidence type="ECO:0000313" key="12">
    <source>
        <dbReference type="Proteomes" id="UP000018211"/>
    </source>
</evidence>
<dbReference type="EMBL" id="CAOF01000120">
    <property type="protein sequence ID" value="CCO47556.1"/>
    <property type="molecule type" value="Genomic_DNA"/>
</dbReference>
<keyword evidence="3" id="KW-0762">Sugar transport</keyword>
<proteinExistence type="predicted"/>
<evidence type="ECO:0000313" key="11">
    <source>
        <dbReference type="EMBL" id="CCO47556.1"/>
    </source>
</evidence>
<dbReference type="Pfam" id="PF00005">
    <property type="entry name" value="ABC_tran"/>
    <property type="match status" value="2"/>
</dbReference>
<evidence type="ECO:0000256" key="4">
    <source>
        <dbReference type="ARBA" id="ARBA00022737"/>
    </source>
</evidence>
<dbReference type="AlphaFoldDB" id="A0AAV2VSC5"/>
<organism evidence="11 12">
    <name type="scientific">Vibrio nigripulchritudo SOn1</name>
    <dbReference type="NCBI Taxonomy" id="1238450"/>
    <lineage>
        <taxon>Bacteria</taxon>
        <taxon>Pseudomonadati</taxon>
        <taxon>Pseudomonadota</taxon>
        <taxon>Gammaproteobacteria</taxon>
        <taxon>Vibrionales</taxon>
        <taxon>Vibrionaceae</taxon>
        <taxon>Vibrio</taxon>
    </lineage>
</organism>
<feature type="domain" description="ABC transporter" evidence="10">
    <location>
        <begin position="27"/>
        <end position="264"/>
    </location>
</feature>
<sequence length="517" mass="55958">MERSSEKTGEPNSSATRHCAPETKPILRFKGVSIRFGGVQALDEVDFEVGAGEVHCLAGENGCGKSTIIKVITGVYQPDSNTVMELAGKRFTKITPQIARAQGIAVIWQDLALFSELTVAENIAIESSLGMSPRWVNHSKLADVATQALQKLGVELDLNLPVKALPIAQRQIVAIARALISDAKVVFMDEPTASLTQAETDYLLEVVRKLSANGVSVVFVSHRLVEVLDISDRVTVLRDGKLVGVYDTDNMTQSRLTELMTGKSFTSSVSAVDTHSLPVVLQTENLTRNKEFHRVSLTVREGEVVGLIGLIGAGRTELGKTLFGMSKPDSGAIRMHGKPVTFHSNRDAIDAGIAYLSEDRLSLGLIQEQPIADNIALPVLSKLLASTGLISANKKSELVTHWIKELAVKIGQPEDAIATLSGGNQQRIAIAKWLATEPKLLILDSPTVGVDVGARAGIFEIVRKLAKQGLGILLISDEIQEVYFNADRVLHMADGHIVGEYDPRQLELKALEEVVYV</sequence>
<dbReference type="SUPFAM" id="SSF52540">
    <property type="entry name" value="P-loop containing nucleoside triphosphate hydrolases"/>
    <property type="match status" value="2"/>
</dbReference>
<keyword evidence="6 11" id="KW-0067">ATP-binding</keyword>